<reference evidence="3 4" key="1">
    <citation type="submission" date="2017-12" db="EMBL/GenBank/DDBJ databases">
        <authorList>
            <person name="Pombert J.-F."/>
            <person name="Haag K.L."/>
            <person name="Ebert D."/>
        </authorList>
    </citation>
    <scope>NUCLEOTIDE SEQUENCE [LARGE SCALE GENOMIC DNA]</scope>
    <source>
        <strain evidence="3">IL-BN-2</strain>
    </source>
</reference>
<evidence type="ECO:0000313" key="4">
    <source>
        <dbReference type="Proteomes" id="UP000293045"/>
    </source>
</evidence>
<keyword evidence="2" id="KW-0812">Transmembrane</keyword>
<dbReference type="AlphaFoldDB" id="A0A4V2JUC7"/>
<comment type="caution">
    <text evidence="3">The sequence shown here is derived from an EMBL/GenBank/DDBJ whole genome shotgun (WGS) entry which is preliminary data.</text>
</comment>
<evidence type="ECO:0000256" key="2">
    <source>
        <dbReference type="SAM" id="Phobius"/>
    </source>
</evidence>
<evidence type="ECO:0000313" key="3">
    <source>
        <dbReference type="EMBL" id="TBT99661.1"/>
    </source>
</evidence>
<dbReference type="VEuPathDB" id="MicrosporidiaDB:CWI36_0719p0030"/>
<name>A0A4V2JUC7_9MICR</name>
<sequence length="69" mass="7088">MFSNFRISDMLSTVGIFGILSIFAIFGGLSIFGVSCTQVSMSSQSSGSGGKSTPDSQGSNKDHDTNSTG</sequence>
<feature type="transmembrane region" description="Helical" evidence="2">
    <location>
        <begin position="12"/>
        <end position="34"/>
    </location>
</feature>
<gene>
    <name evidence="3" type="ORF">CWI39_1939p0010</name>
</gene>
<dbReference type="EMBL" id="PIXR01001939">
    <property type="protein sequence ID" value="TBT99661.1"/>
    <property type="molecule type" value="Genomic_DNA"/>
</dbReference>
<protein>
    <submittedName>
        <fullName evidence="3">Uncharacterized protein</fullName>
    </submittedName>
</protein>
<keyword evidence="2" id="KW-0472">Membrane</keyword>
<feature type="compositionally biased region" description="Basic and acidic residues" evidence="1">
    <location>
        <begin position="60"/>
        <end position="69"/>
    </location>
</feature>
<feature type="region of interest" description="Disordered" evidence="1">
    <location>
        <begin position="40"/>
        <end position="69"/>
    </location>
</feature>
<dbReference type="VEuPathDB" id="MicrosporidiaDB:CWI39_1939p0010"/>
<feature type="non-terminal residue" evidence="3">
    <location>
        <position position="69"/>
    </location>
</feature>
<evidence type="ECO:0000256" key="1">
    <source>
        <dbReference type="SAM" id="MobiDB-lite"/>
    </source>
</evidence>
<accession>A0A4V2JUC7</accession>
<keyword evidence="2" id="KW-1133">Transmembrane helix</keyword>
<organism evidence="3 4">
    <name type="scientific">Hamiltosporidium magnivora</name>
    <dbReference type="NCBI Taxonomy" id="148818"/>
    <lineage>
        <taxon>Eukaryota</taxon>
        <taxon>Fungi</taxon>
        <taxon>Fungi incertae sedis</taxon>
        <taxon>Microsporidia</taxon>
        <taxon>Dubosqiidae</taxon>
        <taxon>Hamiltosporidium</taxon>
    </lineage>
</organism>
<proteinExistence type="predicted"/>
<dbReference type="Proteomes" id="UP000293045">
    <property type="component" value="Unassembled WGS sequence"/>
</dbReference>